<dbReference type="Proteomes" id="UP000656804">
    <property type="component" value="Unassembled WGS sequence"/>
</dbReference>
<accession>A0A930USQ5</accession>
<gene>
    <name evidence="1" type="ORF">ISG29_00460</name>
</gene>
<protein>
    <submittedName>
        <fullName evidence="1">DUF5130 family protein</fullName>
    </submittedName>
</protein>
<dbReference type="InterPro" id="IPR033437">
    <property type="entry name" value="DUF5130"/>
</dbReference>
<proteinExistence type="predicted"/>
<sequence>MAAGDPLSSRQRATLDAAIRRAEQSCRYEFSVFVGTVDGADARTFARRLHASLTLPARSVLVMVDPTRRAIEIVTGEQVRSTLSDREVDLIVLHMQSDFASGDLAGGLRRGVEQLAEHARAPRTLHA</sequence>
<evidence type="ECO:0000313" key="2">
    <source>
        <dbReference type="Proteomes" id="UP000656804"/>
    </source>
</evidence>
<dbReference type="Pfam" id="PF17174">
    <property type="entry name" value="DUF5130"/>
    <property type="match status" value="1"/>
</dbReference>
<evidence type="ECO:0000313" key="1">
    <source>
        <dbReference type="EMBL" id="MBF4160143.1"/>
    </source>
</evidence>
<keyword evidence="2" id="KW-1185">Reference proteome</keyword>
<name>A0A930USQ5_9ACTN</name>
<dbReference type="AlphaFoldDB" id="A0A930USQ5"/>
<dbReference type="EMBL" id="JADIVZ010000001">
    <property type="protein sequence ID" value="MBF4160143.1"/>
    <property type="molecule type" value="Genomic_DNA"/>
</dbReference>
<organism evidence="1 2">
    <name type="scientific">Nocardioides acrostichi</name>
    <dbReference type="NCBI Taxonomy" id="2784339"/>
    <lineage>
        <taxon>Bacteria</taxon>
        <taxon>Bacillati</taxon>
        <taxon>Actinomycetota</taxon>
        <taxon>Actinomycetes</taxon>
        <taxon>Propionibacteriales</taxon>
        <taxon>Nocardioidaceae</taxon>
        <taxon>Nocardioides</taxon>
    </lineage>
</organism>
<comment type="caution">
    <text evidence="1">The sequence shown here is derived from an EMBL/GenBank/DDBJ whole genome shotgun (WGS) entry which is preliminary data.</text>
</comment>
<reference evidence="1" key="1">
    <citation type="submission" date="2020-11" db="EMBL/GenBank/DDBJ databases">
        <title>Nocardioides sp. CBS4Y-1, whole genome shotgun sequence.</title>
        <authorList>
            <person name="Tuo L."/>
        </authorList>
    </citation>
    <scope>NUCLEOTIDE SEQUENCE</scope>
    <source>
        <strain evidence="1">CBS4Y-1</strain>
    </source>
</reference>
<dbReference type="RefSeq" id="WP_194501410.1">
    <property type="nucleotide sequence ID" value="NZ_JADIVZ010000001.1"/>
</dbReference>
<dbReference type="Gene3D" id="3.10.310.50">
    <property type="match status" value="1"/>
</dbReference>